<keyword evidence="2" id="KW-1185">Reference proteome</keyword>
<evidence type="ECO:0008006" key="3">
    <source>
        <dbReference type="Google" id="ProtNLM"/>
    </source>
</evidence>
<protein>
    <recommendedName>
        <fullName evidence="3">XRE family transcriptional regulator</fullName>
    </recommendedName>
</protein>
<proteinExistence type="predicted"/>
<sequence length="41" mass="4681">MAVDPFAELLRHLRRNANRTQDEQANAINAVSGRATMTRRE</sequence>
<dbReference type="EMBL" id="JACHJL010000036">
    <property type="protein sequence ID" value="MBB5940218.1"/>
    <property type="molecule type" value="Genomic_DNA"/>
</dbReference>
<evidence type="ECO:0000313" key="2">
    <source>
        <dbReference type="Proteomes" id="UP000588098"/>
    </source>
</evidence>
<feature type="non-terminal residue" evidence="1">
    <location>
        <position position="41"/>
    </location>
</feature>
<evidence type="ECO:0000313" key="1">
    <source>
        <dbReference type="EMBL" id="MBB5940218.1"/>
    </source>
</evidence>
<reference evidence="1 2" key="1">
    <citation type="submission" date="2020-08" db="EMBL/GenBank/DDBJ databases">
        <title>Genomic Encyclopedia of Type Strains, Phase III (KMG-III): the genomes of soil and plant-associated and newly described type strains.</title>
        <authorList>
            <person name="Whitman W."/>
        </authorList>
    </citation>
    <scope>NUCLEOTIDE SEQUENCE [LARGE SCALE GENOMIC DNA]</scope>
    <source>
        <strain evidence="1 2">CECT 8305</strain>
    </source>
</reference>
<dbReference type="AlphaFoldDB" id="A0A7W9V2E0"/>
<comment type="caution">
    <text evidence="1">The sequence shown here is derived from an EMBL/GenBank/DDBJ whole genome shotgun (WGS) entry which is preliminary data.</text>
</comment>
<dbReference type="Proteomes" id="UP000588098">
    <property type="component" value="Unassembled WGS sequence"/>
</dbReference>
<accession>A0A7W9V2E0</accession>
<name>A0A7W9V2E0_9ACTN</name>
<gene>
    <name evidence="1" type="ORF">FHS42_007316</name>
</gene>
<organism evidence="1 2">
    <name type="scientific">Streptomyces zagrosensis</name>
    <dbReference type="NCBI Taxonomy" id="1042984"/>
    <lineage>
        <taxon>Bacteria</taxon>
        <taxon>Bacillati</taxon>
        <taxon>Actinomycetota</taxon>
        <taxon>Actinomycetes</taxon>
        <taxon>Kitasatosporales</taxon>
        <taxon>Streptomycetaceae</taxon>
        <taxon>Streptomyces</taxon>
    </lineage>
</organism>